<dbReference type="AlphaFoldDB" id="A0AAD1YIU8"/>
<organism evidence="9 10">
    <name type="scientific">Clostridium neonatale</name>
    <dbReference type="NCBI Taxonomy" id="137838"/>
    <lineage>
        <taxon>Bacteria</taxon>
        <taxon>Bacillati</taxon>
        <taxon>Bacillota</taxon>
        <taxon>Clostridia</taxon>
        <taxon>Eubacteriales</taxon>
        <taxon>Clostridiaceae</taxon>
        <taxon>Clostridium</taxon>
    </lineage>
</organism>
<dbReference type="InterPro" id="IPR035906">
    <property type="entry name" value="MetI-like_sf"/>
</dbReference>
<evidence type="ECO:0000256" key="5">
    <source>
        <dbReference type="ARBA" id="ARBA00022989"/>
    </source>
</evidence>
<evidence type="ECO:0000256" key="3">
    <source>
        <dbReference type="ARBA" id="ARBA00022475"/>
    </source>
</evidence>
<reference evidence="9" key="1">
    <citation type="submission" date="2022-10" db="EMBL/GenBank/DDBJ databases">
        <authorList>
            <person name="Aires J."/>
            <person name="Mesa V."/>
        </authorList>
    </citation>
    <scope>NUCLEOTIDE SEQUENCE</scope>
    <source>
        <strain evidence="9">Clostridium neonatale JD116</strain>
    </source>
</reference>
<name>A0AAD1YIU8_9CLOT</name>
<sequence length="299" mass="34345">MIKMKKIEISKMEKRNFKWIYLFLLPSVIIFIMFYLNPIVTVFTTSLTRWDGFNAPKFIGLNNFIEMFNSETFIMSLKNLLYWSLIAATIHVIFGVLIAFILYKKPKGWKFTRAVFMIPNVISAAAWALIYKFIFNDDMGVLNNIIRIFNPDFHVQWFYQSPYAFWAVALTWMFYSVIVTLIVHNDLMSIPEEILEAARIDGATEWRIIMKIQLPLCRNSIGTGVICAVTARIAMYEQIALTTAGGPGNDTMNIPLILVNSISDMKYGYANANGVIMFIIGLIILALVNKIFKMNESVY</sequence>
<comment type="subcellular location">
    <subcellularLocation>
        <location evidence="1 7">Cell membrane</location>
        <topology evidence="1 7">Multi-pass membrane protein</topology>
    </subcellularLocation>
</comment>
<dbReference type="InterPro" id="IPR000515">
    <property type="entry name" value="MetI-like"/>
</dbReference>
<keyword evidence="4 7" id="KW-0812">Transmembrane</keyword>
<proteinExistence type="inferred from homology"/>
<keyword evidence="3" id="KW-1003">Cell membrane</keyword>
<dbReference type="GO" id="GO:0055085">
    <property type="term" value="P:transmembrane transport"/>
    <property type="evidence" value="ECO:0007669"/>
    <property type="project" value="InterPro"/>
</dbReference>
<accession>A0AAD1YIU8</accession>
<comment type="caution">
    <text evidence="9">The sequence shown here is derived from an EMBL/GenBank/DDBJ whole genome shotgun (WGS) entry which is preliminary data.</text>
</comment>
<dbReference type="PANTHER" id="PTHR30193:SF37">
    <property type="entry name" value="INNER MEMBRANE ABC TRANSPORTER PERMEASE PROTEIN YCJO"/>
    <property type="match status" value="1"/>
</dbReference>
<evidence type="ECO:0000259" key="8">
    <source>
        <dbReference type="PROSITE" id="PS50928"/>
    </source>
</evidence>
<feature type="transmembrane region" description="Helical" evidence="7">
    <location>
        <begin position="163"/>
        <end position="183"/>
    </location>
</feature>
<feature type="transmembrane region" description="Helical" evidence="7">
    <location>
        <begin position="115"/>
        <end position="134"/>
    </location>
</feature>
<dbReference type="EMBL" id="CAMTCP010000268">
    <property type="protein sequence ID" value="CAI3670042.1"/>
    <property type="molecule type" value="Genomic_DNA"/>
</dbReference>
<evidence type="ECO:0000313" key="9">
    <source>
        <dbReference type="EMBL" id="CAI3670042.1"/>
    </source>
</evidence>
<dbReference type="PANTHER" id="PTHR30193">
    <property type="entry name" value="ABC TRANSPORTER PERMEASE PROTEIN"/>
    <property type="match status" value="1"/>
</dbReference>
<evidence type="ECO:0000313" key="10">
    <source>
        <dbReference type="Proteomes" id="UP001189143"/>
    </source>
</evidence>
<evidence type="ECO:0000256" key="4">
    <source>
        <dbReference type="ARBA" id="ARBA00022692"/>
    </source>
</evidence>
<protein>
    <submittedName>
        <fullName evidence="9">Sugar ABC transporter permease</fullName>
    </submittedName>
</protein>
<keyword evidence="5 7" id="KW-1133">Transmembrane helix</keyword>
<evidence type="ECO:0000256" key="2">
    <source>
        <dbReference type="ARBA" id="ARBA00022448"/>
    </source>
</evidence>
<comment type="similarity">
    <text evidence="7">Belongs to the binding-protein-dependent transport system permease family.</text>
</comment>
<feature type="domain" description="ABC transmembrane type-1" evidence="8">
    <location>
        <begin position="77"/>
        <end position="288"/>
    </location>
</feature>
<evidence type="ECO:0000256" key="1">
    <source>
        <dbReference type="ARBA" id="ARBA00004651"/>
    </source>
</evidence>
<dbReference type="SUPFAM" id="SSF161098">
    <property type="entry name" value="MetI-like"/>
    <property type="match status" value="1"/>
</dbReference>
<gene>
    <name evidence="9" type="ORF">CNEO2_680013</name>
</gene>
<keyword evidence="2 7" id="KW-0813">Transport</keyword>
<feature type="transmembrane region" description="Helical" evidence="7">
    <location>
        <begin position="272"/>
        <end position="292"/>
    </location>
</feature>
<dbReference type="Proteomes" id="UP001189143">
    <property type="component" value="Unassembled WGS sequence"/>
</dbReference>
<dbReference type="Gene3D" id="1.10.3720.10">
    <property type="entry name" value="MetI-like"/>
    <property type="match status" value="1"/>
</dbReference>
<feature type="transmembrane region" description="Helical" evidence="7">
    <location>
        <begin position="20"/>
        <end position="40"/>
    </location>
</feature>
<dbReference type="GO" id="GO:0005886">
    <property type="term" value="C:plasma membrane"/>
    <property type="evidence" value="ECO:0007669"/>
    <property type="project" value="UniProtKB-SubCell"/>
</dbReference>
<evidence type="ECO:0000256" key="6">
    <source>
        <dbReference type="ARBA" id="ARBA00023136"/>
    </source>
</evidence>
<feature type="transmembrane region" description="Helical" evidence="7">
    <location>
        <begin position="80"/>
        <end position="103"/>
    </location>
</feature>
<dbReference type="Pfam" id="PF00528">
    <property type="entry name" value="BPD_transp_1"/>
    <property type="match status" value="1"/>
</dbReference>
<keyword evidence="6 7" id="KW-0472">Membrane</keyword>
<dbReference type="PROSITE" id="PS50928">
    <property type="entry name" value="ABC_TM1"/>
    <property type="match status" value="1"/>
</dbReference>
<evidence type="ECO:0000256" key="7">
    <source>
        <dbReference type="RuleBase" id="RU363032"/>
    </source>
</evidence>
<dbReference type="CDD" id="cd06261">
    <property type="entry name" value="TM_PBP2"/>
    <property type="match status" value="1"/>
</dbReference>
<dbReference type="InterPro" id="IPR051393">
    <property type="entry name" value="ABC_transporter_permease"/>
</dbReference>